<evidence type="ECO:0000259" key="2">
    <source>
        <dbReference type="Pfam" id="PF00534"/>
    </source>
</evidence>
<reference evidence="4 5" key="1">
    <citation type="submission" date="2019-08" db="EMBL/GenBank/DDBJ databases">
        <title>Whole genome sequencing of chitin degrading bacteria Chitinophaga pinensis YS16.</title>
        <authorList>
            <person name="Singh R.P."/>
            <person name="Manchanda G."/>
            <person name="Maurya I.K."/>
            <person name="Joshi N.K."/>
            <person name="Srivastava A.K."/>
        </authorList>
    </citation>
    <scope>NUCLEOTIDE SEQUENCE [LARGE SCALE GENOMIC DNA]</scope>
    <source>
        <strain evidence="4 5">YS-16</strain>
    </source>
</reference>
<gene>
    <name evidence="4" type="ORF">FEF09_03895</name>
</gene>
<accession>A0A5C6LWT2</accession>
<dbReference type="InterPro" id="IPR028098">
    <property type="entry name" value="Glyco_trans_4-like_N"/>
</dbReference>
<feature type="domain" description="Glycosyltransferase subfamily 4-like N-terminal" evidence="3">
    <location>
        <begin position="92"/>
        <end position="179"/>
    </location>
</feature>
<sequence>MLTMQPTIICRYIVVCTNLFYMHRIGIDLEKLKYPHNGLYTFCVQLGQRLLQFKTADEQLLYYLPDTFNNYKGDFKKIPYKWYDRYMFNPPEMDIWHAVHQNGNVWPRKKAKKTIVTIHDLNFLFEPNKSDREKKSALDAIQKQVDETDHIVAISEFTLKTIHEHLQIPDNKCSIIYQGSEIKEFTGFDAPAYRPSVPFLFSIGMILPKKNFHVLPRLLAHNDFELLIAGKTQGDYVKKIEEEAAKLGVSARVRMLGSITDEEKYWYYKNCAAFMFPSVAEGFGAPVVEAMHFGKPVFLSDRTSLPEIGGDAAYYFKDFDDEYMRGVFEAGMQHYASNQPIEKIKQHAVKFSWDTNARKYMELYRSLY</sequence>
<dbReference type="PANTHER" id="PTHR46401:SF2">
    <property type="entry name" value="GLYCOSYLTRANSFERASE WBBK-RELATED"/>
    <property type="match status" value="1"/>
</dbReference>
<dbReference type="SUPFAM" id="SSF53756">
    <property type="entry name" value="UDP-Glycosyltransferase/glycogen phosphorylase"/>
    <property type="match status" value="1"/>
</dbReference>
<dbReference type="EMBL" id="VOHS01000003">
    <property type="protein sequence ID" value="TWW01713.1"/>
    <property type="molecule type" value="Genomic_DNA"/>
</dbReference>
<dbReference type="Proteomes" id="UP000318815">
    <property type="component" value="Unassembled WGS sequence"/>
</dbReference>
<evidence type="ECO:0000313" key="5">
    <source>
        <dbReference type="Proteomes" id="UP000318815"/>
    </source>
</evidence>
<proteinExistence type="predicted"/>
<keyword evidence="1 4" id="KW-0808">Transferase</keyword>
<evidence type="ECO:0000256" key="1">
    <source>
        <dbReference type="ARBA" id="ARBA00022679"/>
    </source>
</evidence>
<dbReference type="CDD" id="cd03809">
    <property type="entry name" value="GT4_MtfB-like"/>
    <property type="match status" value="1"/>
</dbReference>
<protein>
    <submittedName>
        <fullName evidence="4">Glycosyltransferase family 4 protein</fullName>
    </submittedName>
</protein>
<dbReference type="Gene3D" id="3.40.50.2000">
    <property type="entry name" value="Glycogen Phosphorylase B"/>
    <property type="match status" value="2"/>
</dbReference>
<dbReference type="AlphaFoldDB" id="A0A5C6LWT2"/>
<keyword evidence="5" id="KW-1185">Reference proteome</keyword>
<name>A0A5C6LWT2_9BACT</name>
<dbReference type="InterPro" id="IPR001296">
    <property type="entry name" value="Glyco_trans_1"/>
</dbReference>
<feature type="domain" description="Glycosyl transferase family 1" evidence="2">
    <location>
        <begin position="198"/>
        <end position="313"/>
    </location>
</feature>
<dbReference type="Pfam" id="PF00534">
    <property type="entry name" value="Glycos_transf_1"/>
    <property type="match status" value="1"/>
</dbReference>
<dbReference type="OrthoDB" id="9801609at2"/>
<dbReference type="PANTHER" id="PTHR46401">
    <property type="entry name" value="GLYCOSYLTRANSFERASE WBBK-RELATED"/>
    <property type="match status" value="1"/>
</dbReference>
<dbReference type="Pfam" id="PF13439">
    <property type="entry name" value="Glyco_transf_4"/>
    <property type="match status" value="1"/>
</dbReference>
<dbReference type="GO" id="GO:0016757">
    <property type="term" value="F:glycosyltransferase activity"/>
    <property type="evidence" value="ECO:0007669"/>
    <property type="project" value="InterPro"/>
</dbReference>
<evidence type="ECO:0000259" key="3">
    <source>
        <dbReference type="Pfam" id="PF13439"/>
    </source>
</evidence>
<evidence type="ECO:0000313" key="4">
    <source>
        <dbReference type="EMBL" id="TWW01713.1"/>
    </source>
</evidence>
<comment type="caution">
    <text evidence="4">The sequence shown here is derived from an EMBL/GenBank/DDBJ whole genome shotgun (WGS) entry which is preliminary data.</text>
</comment>
<organism evidence="4 5">
    <name type="scientific">Chitinophaga pinensis</name>
    <dbReference type="NCBI Taxonomy" id="79329"/>
    <lineage>
        <taxon>Bacteria</taxon>
        <taxon>Pseudomonadati</taxon>
        <taxon>Bacteroidota</taxon>
        <taxon>Chitinophagia</taxon>
        <taxon>Chitinophagales</taxon>
        <taxon>Chitinophagaceae</taxon>
        <taxon>Chitinophaga</taxon>
    </lineage>
</organism>